<proteinExistence type="predicted"/>
<gene>
    <name evidence="2" type="ORF">BN1221_01521</name>
</gene>
<reference evidence="3" key="1">
    <citation type="submission" date="2015-01" db="EMBL/GenBank/DDBJ databases">
        <authorList>
            <person name="Paterson Steve"/>
        </authorList>
    </citation>
    <scope>NUCLEOTIDE SEQUENCE [LARGE SCALE GENOMIC DNA]</scope>
    <source>
        <strain evidence="3">OBR1</strain>
    </source>
</reference>
<protein>
    <submittedName>
        <fullName evidence="2">Uncharacterized protein</fullName>
    </submittedName>
</protein>
<dbReference type="Proteomes" id="UP000044377">
    <property type="component" value="Unassembled WGS sequence"/>
</dbReference>
<keyword evidence="1" id="KW-1133">Transmembrane helix</keyword>
<evidence type="ECO:0000313" key="3">
    <source>
        <dbReference type="Proteomes" id="UP000044377"/>
    </source>
</evidence>
<evidence type="ECO:0000256" key="1">
    <source>
        <dbReference type="SAM" id="Phobius"/>
    </source>
</evidence>
<dbReference type="EMBL" id="CGIG01000001">
    <property type="protein sequence ID" value="CPR15453.1"/>
    <property type="molecule type" value="Genomic_DNA"/>
</dbReference>
<keyword evidence="3" id="KW-1185">Reference proteome</keyword>
<keyword evidence="1" id="KW-0812">Transmembrane</keyword>
<feature type="transmembrane region" description="Helical" evidence="1">
    <location>
        <begin position="7"/>
        <end position="25"/>
    </location>
</feature>
<keyword evidence="1" id="KW-0472">Membrane</keyword>
<organism evidence="2 3">
    <name type="scientific">Brenneria goodwinii</name>
    <dbReference type="NCBI Taxonomy" id="1109412"/>
    <lineage>
        <taxon>Bacteria</taxon>
        <taxon>Pseudomonadati</taxon>
        <taxon>Pseudomonadota</taxon>
        <taxon>Gammaproteobacteria</taxon>
        <taxon>Enterobacterales</taxon>
        <taxon>Pectobacteriaceae</taxon>
        <taxon>Brenneria</taxon>
    </lineage>
</organism>
<dbReference type="STRING" id="1109412.BN1221_01521"/>
<sequence>MLPAHMMLTLIGGLNWAMTLVWPFLVWFCVTQPGHRWLLPLLALVFFFAFRHVAGREKRF</sequence>
<dbReference type="AlphaFoldDB" id="A0A0G4JT74"/>
<evidence type="ECO:0000313" key="2">
    <source>
        <dbReference type="EMBL" id="CPR15453.1"/>
    </source>
</evidence>
<accession>A0A0G4JT74</accession>
<name>A0A0G4JT74_9GAMM</name>
<feature type="transmembrane region" description="Helical" evidence="1">
    <location>
        <begin position="37"/>
        <end position="54"/>
    </location>
</feature>